<protein>
    <submittedName>
        <fullName evidence="3">Gfo/Idh/MocA family oxidoreductase</fullName>
    </submittedName>
</protein>
<dbReference type="PANTHER" id="PTHR43249:SF1">
    <property type="entry name" value="D-GLUCOSIDE 3-DEHYDROGENASE"/>
    <property type="match status" value="1"/>
</dbReference>
<feature type="domain" description="Gfo/Idh/MocA-like oxidoreductase N-terminal" evidence="1">
    <location>
        <begin position="6"/>
        <end position="121"/>
    </location>
</feature>
<evidence type="ECO:0000259" key="1">
    <source>
        <dbReference type="Pfam" id="PF01408"/>
    </source>
</evidence>
<dbReference type="PANTHER" id="PTHR43249">
    <property type="entry name" value="UDP-N-ACETYL-2-AMINO-2-DEOXY-D-GLUCURONATE OXIDASE"/>
    <property type="match status" value="1"/>
</dbReference>
<proteinExistence type="predicted"/>
<comment type="caution">
    <text evidence="3">The sequence shown here is derived from an EMBL/GenBank/DDBJ whole genome shotgun (WGS) entry which is preliminary data.</text>
</comment>
<name>A0ABS6FM89_9BACL</name>
<sequence length="347" mass="38121">MRDQISTAIVGAGAISTVHAESIAKLNGAHLKLIVDSDPVRAVQAAEKYHCEAACDFQALLNREDIQVVHLCTPHHLHAEMAIDLLRSGKHVLTEKPMAHHLHAAEALLREASQSSAQLGITFQNRYNASSRTIREMIDKGTLGRLLGLKGIITWNREPAYYTSSPWRGRWATEGGGVLINQAIHTLDLLQWFGGEVASIEGSASTDTLGDTIEVEDTAHAHIRFANGARALFYATNAYVSNSPVELELVFEQGVLQLREDCLYLVQGSSTTLLCEPPATLDEQGLVTGKSYWGISHQLLIEDFYDHVRSGTRFPIHAEEGIKTMRLITDLYASSQAQAARMSSRPT</sequence>
<feature type="domain" description="GFO/IDH/MocA-like oxidoreductase" evidence="2">
    <location>
        <begin position="132"/>
        <end position="256"/>
    </location>
</feature>
<dbReference type="InterPro" id="IPR052515">
    <property type="entry name" value="Gfo/Idh/MocA_Oxidoreductase"/>
</dbReference>
<gene>
    <name evidence="3" type="ORF">KQJ23_05650</name>
</gene>
<accession>A0ABS6FM89</accession>
<dbReference type="InterPro" id="IPR055170">
    <property type="entry name" value="GFO_IDH_MocA-like_dom"/>
</dbReference>
<keyword evidence="4" id="KW-1185">Reference proteome</keyword>
<evidence type="ECO:0000313" key="4">
    <source>
        <dbReference type="Proteomes" id="UP000743001"/>
    </source>
</evidence>
<evidence type="ECO:0000313" key="3">
    <source>
        <dbReference type="EMBL" id="MBU5671317.1"/>
    </source>
</evidence>
<dbReference type="RefSeq" id="WP_216477721.1">
    <property type="nucleotide sequence ID" value="NZ_JAHLQJ010000004.1"/>
</dbReference>
<dbReference type="EMBL" id="JAHLQJ010000004">
    <property type="protein sequence ID" value="MBU5671317.1"/>
    <property type="molecule type" value="Genomic_DNA"/>
</dbReference>
<reference evidence="3 4" key="1">
    <citation type="submission" date="2021-06" db="EMBL/GenBank/DDBJ databases">
        <authorList>
            <person name="Sun Q."/>
            <person name="Li D."/>
        </authorList>
    </citation>
    <scope>NUCLEOTIDE SEQUENCE [LARGE SCALE GENOMIC DNA]</scope>
    <source>
        <strain evidence="3 4">MSJ-6</strain>
    </source>
</reference>
<dbReference type="InterPro" id="IPR000683">
    <property type="entry name" value="Gfo/Idh/MocA-like_OxRdtase_N"/>
</dbReference>
<dbReference type="Pfam" id="PF22725">
    <property type="entry name" value="GFO_IDH_MocA_C3"/>
    <property type="match status" value="1"/>
</dbReference>
<organism evidence="3 4">
    <name type="scientific">Paenibacillus brevis</name>
    <dbReference type="NCBI Taxonomy" id="2841508"/>
    <lineage>
        <taxon>Bacteria</taxon>
        <taxon>Bacillati</taxon>
        <taxon>Bacillota</taxon>
        <taxon>Bacilli</taxon>
        <taxon>Bacillales</taxon>
        <taxon>Paenibacillaceae</taxon>
        <taxon>Paenibacillus</taxon>
    </lineage>
</organism>
<evidence type="ECO:0000259" key="2">
    <source>
        <dbReference type="Pfam" id="PF22725"/>
    </source>
</evidence>
<dbReference type="Pfam" id="PF01408">
    <property type="entry name" value="GFO_IDH_MocA"/>
    <property type="match status" value="1"/>
</dbReference>
<dbReference type="Proteomes" id="UP000743001">
    <property type="component" value="Unassembled WGS sequence"/>
</dbReference>